<dbReference type="OrthoDB" id="9776116at2"/>
<gene>
    <name evidence="2" type="ORF">BegalDRAFT_0160</name>
</gene>
<evidence type="ECO:0000313" key="3">
    <source>
        <dbReference type="Proteomes" id="UP000005744"/>
    </source>
</evidence>
<proteinExistence type="predicted"/>
<evidence type="ECO:0000259" key="1">
    <source>
        <dbReference type="Pfam" id="PF01882"/>
    </source>
</evidence>
<dbReference type="EMBL" id="JH600070">
    <property type="protein sequence ID" value="EIJ41083.1"/>
    <property type="molecule type" value="Genomic_DNA"/>
</dbReference>
<sequence>MFFRKQTVSTINATQTAMNERVAVNLAQLIHLNQFATSLQLWQTRKPHAKQIGGYVSPFKGRGMEFDEARPYQAGDDIRAIDWRVTARTGKVHTKLFREERERPVFVWVDHRAPMFFATRGVFKSVLAAQLASLLAWTAHQAGDRVGGQIFTDTQHHELKPRRGKTAVLQLLKQLANTQTLTQTPHPEAIQSALGRLRHVVHPASLIFLISDFRHLNALGESHLVHLSRDNQLMLLFISDPLEGQLPPTGYYRLSNGTQEVNLYTGDKQIVQTYEQRFILHQAHLQRLAKQHGMRFIPCQTTDNPVQILQHAMRY</sequence>
<dbReference type="AlphaFoldDB" id="I3CBU0"/>
<feature type="domain" description="DUF58" evidence="1">
    <location>
        <begin position="68"/>
        <end position="278"/>
    </location>
</feature>
<evidence type="ECO:0000313" key="2">
    <source>
        <dbReference type="EMBL" id="EIJ41083.1"/>
    </source>
</evidence>
<dbReference type="HOGENOM" id="CLU_054927_1_0_6"/>
<dbReference type="SUPFAM" id="SSF53300">
    <property type="entry name" value="vWA-like"/>
    <property type="match status" value="1"/>
</dbReference>
<reference evidence="2 3" key="1">
    <citation type="submission" date="2011-11" db="EMBL/GenBank/DDBJ databases">
        <title>Improved High-Quality Draft sequence of Beggiatoa alba B18lD.</title>
        <authorList>
            <consortium name="US DOE Joint Genome Institute"/>
            <person name="Lucas S."/>
            <person name="Han J."/>
            <person name="Lapidus A."/>
            <person name="Cheng J.-F."/>
            <person name="Goodwin L."/>
            <person name="Pitluck S."/>
            <person name="Peters L."/>
            <person name="Mikhailova N."/>
            <person name="Held B."/>
            <person name="Detter J.C."/>
            <person name="Han C."/>
            <person name="Tapia R."/>
            <person name="Land M."/>
            <person name="Hauser L."/>
            <person name="Kyrpides N."/>
            <person name="Ivanova N."/>
            <person name="Pagani I."/>
            <person name="Samuel K."/>
            <person name="Teske A."/>
            <person name="Mueller J."/>
            <person name="Woyke T."/>
        </authorList>
    </citation>
    <scope>NUCLEOTIDE SEQUENCE [LARGE SCALE GENOMIC DNA]</scope>
    <source>
        <strain evidence="2 3">B18LD</strain>
    </source>
</reference>
<dbReference type="eggNOG" id="COG1721">
    <property type="taxonomic scope" value="Bacteria"/>
</dbReference>
<dbReference type="InterPro" id="IPR036465">
    <property type="entry name" value="vWFA_dom_sf"/>
</dbReference>
<dbReference type="RefSeq" id="WP_002682681.1">
    <property type="nucleotide sequence ID" value="NZ_JH600070.1"/>
</dbReference>
<dbReference type="STRING" id="395493.BegalDRAFT_0160"/>
<organism evidence="2 3">
    <name type="scientific">Beggiatoa alba B18LD</name>
    <dbReference type="NCBI Taxonomy" id="395493"/>
    <lineage>
        <taxon>Bacteria</taxon>
        <taxon>Pseudomonadati</taxon>
        <taxon>Pseudomonadota</taxon>
        <taxon>Gammaproteobacteria</taxon>
        <taxon>Thiotrichales</taxon>
        <taxon>Thiotrichaceae</taxon>
        <taxon>Beggiatoa</taxon>
    </lineage>
</organism>
<dbReference type="InterPro" id="IPR002881">
    <property type="entry name" value="DUF58"/>
</dbReference>
<dbReference type="Pfam" id="PF01882">
    <property type="entry name" value="DUF58"/>
    <property type="match status" value="1"/>
</dbReference>
<accession>I3CBU0</accession>
<dbReference type="PANTHER" id="PTHR33608">
    <property type="entry name" value="BLL2464 PROTEIN"/>
    <property type="match status" value="1"/>
</dbReference>
<keyword evidence="3" id="KW-1185">Reference proteome</keyword>
<dbReference type="Proteomes" id="UP000005744">
    <property type="component" value="Unassembled WGS sequence"/>
</dbReference>
<name>I3CBU0_9GAMM</name>
<protein>
    <recommendedName>
        <fullName evidence="1">DUF58 domain-containing protein</fullName>
    </recommendedName>
</protein>
<dbReference type="PANTHER" id="PTHR33608:SF12">
    <property type="entry name" value="DUF58 DOMAIN-CONTAINING PROTEIN"/>
    <property type="match status" value="1"/>
</dbReference>